<dbReference type="SUPFAM" id="SSF53335">
    <property type="entry name" value="S-adenosyl-L-methionine-dependent methyltransferases"/>
    <property type="match status" value="1"/>
</dbReference>
<sequence>MTASSVDAKLDWNEVWRSRMETSTALKRNKGCSDFWNDSKRARSRAASSTGDDCERVAWVTSSLPVTPEARILDIGAGAGAIAVPLSRRAAAVTAVEPARAMREVMEQVVREAGIENITIVGRHWEETNPERDLDPPYDVVFASFSLGMPDLRAAIEKMNRVCSGTVAVFHFAGLPYWEQVMLDTWPDLHGVAYQPGPKADVIFNLLYQMGIYPDVSVSSYEHTLSVPDLDAGVDALRGRLLVETSEQEDTLREYLAARLIEEDDGLVLRHRVHRACLRWESYPTGGA</sequence>
<comment type="caution">
    <text evidence="2">The sequence shown here is derived from an EMBL/GenBank/DDBJ whole genome shotgun (WGS) entry which is preliminary data.</text>
</comment>
<dbReference type="Pfam" id="PF13649">
    <property type="entry name" value="Methyltransf_25"/>
    <property type="match status" value="1"/>
</dbReference>
<dbReference type="EMBL" id="JABMJE010000130">
    <property type="protein sequence ID" value="NQS78716.1"/>
    <property type="molecule type" value="Genomic_DNA"/>
</dbReference>
<keyword evidence="2" id="KW-0808">Transferase</keyword>
<accession>A0A8T7H6W3</accession>
<evidence type="ECO:0000313" key="3">
    <source>
        <dbReference type="Proteomes" id="UP000737555"/>
    </source>
</evidence>
<dbReference type="GO" id="GO:0032259">
    <property type="term" value="P:methylation"/>
    <property type="evidence" value="ECO:0007669"/>
    <property type="project" value="UniProtKB-KW"/>
</dbReference>
<keyword evidence="2" id="KW-0489">Methyltransferase</keyword>
<dbReference type="GO" id="GO:0008168">
    <property type="term" value="F:methyltransferase activity"/>
    <property type="evidence" value="ECO:0007669"/>
    <property type="project" value="UniProtKB-KW"/>
</dbReference>
<feature type="domain" description="Methyltransferase" evidence="1">
    <location>
        <begin position="72"/>
        <end position="163"/>
    </location>
</feature>
<evidence type="ECO:0000313" key="2">
    <source>
        <dbReference type="EMBL" id="NQS78716.1"/>
    </source>
</evidence>
<dbReference type="InterPro" id="IPR041698">
    <property type="entry name" value="Methyltransf_25"/>
</dbReference>
<evidence type="ECO:0000259" key="1">
    <source>
        <dbReference type="Pfam" id="PF13649"/>
    </source>
</evidence>
<dbReference type="AlphaFoldDB" id="A0A8T7H6W3"/>
<proteinExistence type="predicted"/>
<dbReference type="CDD" id="cd02440">
    <property type="entry name" value="AdoMet_MTases"/>
    <property type="match status" value="1"/>
</dbReference>
<dbReference type="InterPro" id="IPR029063">
    <property type="entry name" value="SAM-dependent_MTases_sf"/>
</dbReference>
<protein>
    <submittedName>
        <fullName evidence="2">Class I SAM-dependent methyltransferase</fullName>
    </submittedName>
</protein>
<dbReference type="Proteomes" id="UP000737555">
    <property type="component" value="Unassembled WGS sequence"/>
</dbReference>
<dbReference type="InterPro" id="IPR050723">
    <property type="entry name" value="CFA/CMAS"/>
</dbReference>
<name>A0A8T7H6W3_9EURY</name>
<reference evidence="2" key="1">
    <citation type="submission" date="2020-05" db="EMBL/GenBank/DDBJ databases">
        <title>The first insight into the ecology of ammonia-tolerant syntrophic propionate oxidizing bacteria.</title>
        <authorList>
            <person name="Singh A."/>
            <person name="Schnurer A."/>
            <person name="Westerholm M."/>
        </authorList>
    </citation>
    <scope>NUCLEOTIDE SEQUENCE</scope>
    <source>
        <strain evidence="2">MAG54</strain>
    </source>
</reference>
<gene>
    <name evidence="2" type="ORF">HQQ74_08470</name>
</gene>
<dbReference type="PANTHER" id="PTHR43667:SF2">
    <property type="entry name" value="FATTY ACID C-METHYL TRANSFERASE"/>
    <property type="match status" value="1"/>
</dbReference>
<organism evidence="2 3">
    <name type="scientific">Methanoculleus bourgensis</name>
    <dbReference type="NCBI Taxonomy" id="83986"/>
    <lineage>
        <taxon>Archaea</taxon>
        <taxon>Methanobacteriati</taxon>
        <taxon>Methanobacteriota</taxon>
        <taxon>Stenosarchaea group</taxon>
        <taxon>Methanomicrobia</taxon>
        <taxon>Methanomicrobiales</taxon>
        <taxon>Methanomicrobiaceae</taxon>
        <taxon>Methanoculleus</taxon>
    </lineage>
</organism>
<dbReference type="Gene3D" id="3.40.50.150">
    <property type="entry name" value="Vaccinia Virus protein VP39"/>
    <property type="match status" value="1"/>
</dbReference>
<dbReference type="PANTHER" id="PTHR43667">
    <property type="entry name" value="CYCLOPROPANE-FATTY-ACYL-PHOSPHOLIPID SYNTHASE"/>
    <property type="match status" value="1"/>
</dbReference>